<proteinExistence type="predicted"/>
<dbReference type="AlphaFoldDB" id="A0A1J5QQ61"/>
<dbReference type="EMBL" id="MLJW01000854">
    <property type="protein sequence ID" value="OIQ82015.1"/>
    <property type="molecule type" value="Genomic_DNA"/>
</dbReference>
<dbReference type="PANTHER" id="PTHR43685">
    <property type="entry name" value="GLYCOSYLTRANSFERASE"/>
    <property type="match status" value="1"/>
</dbReference>
<sequence length="580" mass="65438">MENKLIPYTATRCINASSVLIFAPHPDDEVFGCGGAILRHVEALVPVHVVIVSDGAFDVTNGRKSEVIDQREAESRNAAAVLGYGEPEFWRLPDRGLCYGESLIRRIVDQIQNTAPDLVYAPSLLEMHPDHRALAMCVVEAIRRAPSRPRLALYEVGVPLSPNLLLDITDLAERKMLAMECFVSQLEKQRYDLDIAALNRYRTYTLPPEVTAAEGYIVITAEQLVDDPFKLYQSEHQRQRDLGLAFDARDVPLVSVIIRSMDRPPLLEALDSVALQTYPNIAVLVVNAKGAGHSALPDQCGNFPLTLESAHGVCSLTRPQAANLGLKRARGQALIFLDDDDLFDPDHIARLVEVFNQNPQVMAVYSGVRMLDQDGLELNVFNYPYDERKLLATNFIPIHALLFSSRLIGEYGARFDESLDVYEDWDFWLQLSRHTTFVHTSHISAVYRALGASGVGLLANKELQRQGRERLFEKWRQLWTGKTIDCLSQYLFEREQELGAQCASVLFERDALLAELDRCRADLEQMELRHAEARASIDEIHNSSSWRFTAPMRYASIKAKNAIRLFGLFPKYIQSVLKKK</sequence>
<name>A0A1J5QQ61_9ZZZZ</name>
<evidence type="ECO:0000259" key="2">
    <source>
        <dbReference type="Pfam" id="PF00535"/>
    </source>
</evidence>
<protein>
    <submittedName>
        <fullName evidence="3">Chondroitin synthase</fullName>
    </submittedName>
</protein>
<dbReference type="Pfam" id="PF02585">
    <property type="entry name" value="PIG-L"/>
    <property type="match status" value="1"/>
</dbReference>
<dbReference type="SUPFAM" id="SSF102588">
    <property type="entry name" value="LmbE-like"/>
    <property type="match status" value="1"/>
</dbReference>
<evidence type="ECO:0000313" key="3">
    <source>
        <dbReference type="EMBL" id="OIQ82015.1"/>
    </source>
</evidence>
<dbReference type="InterPro" id="IPR001173">
    <property type="entry name" value="Glyco_trans_2-like"/>
</dbReference>
<reference evidence="3" key="1">
    <citation type="submission" date="2016-10" db="EMBL/GenBank/DDBJ databases">
        <title>Sequence of Gallionella enrichment culture.</title>
        <authorList>
            <person name="Poehlein A."/>
            <person name="Muehling M."/>
            <person name="Daniel R."/>
        </authorList>
    </citation>
    <scope>NUCLEOTIDE SEQUENCE</scope>
</reference>
<dbReference type="Gene3D" id="3.40.50.10320">
    <property type="entry name" value="LmbE-like"/>
    <property type="match status" value="1"/>
</dbReference>
<dbReference type="InterPro" id="IPR050834">
    <property type="entry name" value="Glycosyltransf_2"/>
</dbReference>
<dbReference type="Gene3D" id="3.90.550.10">
    <property type="entry name" value="Spore Coat Polysaccharide Biosynthesis Protein SpsA, Chain A"/>
    <property type="match status" value="1"/>
</dbReference>
<organism evidence="3">
    <name type="scientific">mine drainage metagenome</name>
    <dbReference type="NCBI Taxonomy" id="410659"/>
    <lineage>
        <taxon>unclassified sequences</taxon>
        <taxon>metagenomes</taxon>
        <taxon>ecological metagenomes</taxon>
    </lineage>
</organism>
<dbReference type="InterPro" id="IPR024078">
    <property type="entry name" value="LmbE-like_dom_sf"/>
</dbReference>
<dbReference type="SUPFAM" id="SSF53448">
    <property type="entry name" value="Nucleotide-diphospho-sugar transferases"/>
    <property type="match status" value="1"/>
</dbReference>
<dbReference type="InterPro" id="IPR003737">
    <property type="entry name" value="GlcNAc_PI_deacetylase-related"/>
</dbReference>
<feature type="coiled-coil region" evidence="1">
    <location>
        <begin position="509"/>
        <end position="543"/>
    </location>
</feature>
<dbReference type="InterPro" id="IPR029044">
    <property type="entry name" value="Nucleotide-diphossugar_trans"/>
</dbReference>
<evidence type="ECO:0000256" key="1">
    <source>
        <dbReference type="SAM" id="Coils"/>
    </source>
</evidence>
<gene>
    <name evidence="3" type="primary">kfoC_8</name>
    <name evidence="3" type="ORF">GALL_362090</name>
</gene>
<accession>A0A1J5QQ61</accession>
<feature type="domain" description="Glycosyltransferase 2-like" evidence="2">
    <location>
        <begin position="256"/>
        <end position="369"/>
    </location>
</feature>
<dbReference type="Pfam" id="PF00535">
    <property type="entry name" value="Glycos_transf_2"/>
    <property type="match status" value="1"/>
</dbReference>
<comment type="caution">
    <text evidence="3">The sequence shown here is derived from an EMBL/GenBank/DDBJ whole genome shotgun (WGS) entry which is preliminary data.</text>
</comment>
<keyword evidence="1" id="KW-0175">Coiled coil</keyword>
<dbReference type="PANTHER" id="PTHR43685:SF2">
    <property type="entry name" value="GLYCOSYLTRANSFERASE 2-LIKE DOMAIN-CONTAINING PROTEIN"/>
    <property type="match status" value="1"/>
</dbReference>